<evidence type="ECO:0000256" key="2">
    <source>
        <dbReference type="ARBA" id="ARBA00023157"/>
    </source>
</evidence>
<dbReference type="GO" id="GO:0005507">
    <property type="term" value="F:copper ion binding"/>
    <property type="evidence" value="ECO:0007669"/>
    <property type="project" value="InterPro"/>
</dbReference>
<organism evidence="8 9">
    <name type="scientific">Mugilogobius chulae</name>
    <name type="common">yellowstripe goby</name>
    <dbReference type="NCBI Taxonomy" id="88201"/>
    <lineage>
        <taxon>Eukaryota</taxon>
        <taxon>Metazoa</taxon>
        <taxon>Chordata</taxon>
        <taxon>Craniata</taxon>
        <taxon>Vertebrata</taxon>
        <taxon>Euteleostomi</taxon>
        <taxon>Actinopterygii</taxon>
        <taxon>Neopterygii</taxon>
        <taxon>Teleostei</taxon>
        <taxon>Neoteleostei</taxon>
        <taxon>Acanthomorphata</taxon>
        <taxon>Gobiaria</taxon>
        <taxon>Gobiiformes</taxon>
        <taxon>Gobioidei</taxon>
        <taxon>Gobiidae</taxon>
        <taxon>Gobionellinae</taxon>
        <taxon>Mugilogobius</taxon>
    </lineage>
</organism>
<dbReference type="Gene3D" id="3.30.420.10">
    <property type="entry name" value="Ribonuclease H-like superfamily/Ribonuclease H"/>
    <property type="match status" value="1"/>
</dbReference>
<dbReference type="GO" id="GO:0016020">
    <property type="term" value="C:membrane"/>
    <property type="evidence" value="ECO:0007669"/>
    <property type="project" value="InterPro"/>
</dbReference>
<dbReference type="Gene3D" id="3.30.70.270">
    <property type="match status" value="2"/>
</dbReference>
<dbReference type="Pfam" id="PF00530">
    <property type="entry name" value="SRCR"/>
    <property type="match status" value="3"/>
</dbReference>
<feature type="disulfide bond" evidence="4">
    <location>
        <begin position="1077"/>
        <end position="1087"/>
    </location>
</feature>
<dbReference type="SMART" id="SM00202">
    <property type="entry name" value="SR"/>
    <property type="match status" value="3"/>
</dbReference>
<dbReference type="InterPro" id="IPR001584">
    <property type="entry name" value="Integrase_cat-core"/>
</dbReference>
<dbReference type="GO" id="GO:0015074">
    <property type="term" value="P:DNA integration"/>
    <property type="evidence" value="ECO:0007669"/>
    <property type="project" value="InterPro"/>
</dbReference>
<dbReference type="PROSITE" id="PS50287">
    <property type="entry name" value="SRCR_2"/>
    <property type="match status" value="3"/>
</dbReference>
<dbReference type="InterPro" id="IPR012337">
    <property type="entry name" value="RNaseH-like_sf"/>
</dbReference>
<dbReference type="SUPFAM" id="SSF56672">
    <property type="entry name" value="DNA/RNA polymerases"/>
    <property type="match status" value="1"/>
</dbReference>
<feature type="disulfide bond" evidence="4">
    <location>
        <begin position="949"/>
        <end position="959"/>
    </location>
</feature>
<dbReference type="InterPro" id="IPR036772">
    <property type="entry name" value="SRCR-like_dom_sf"/>
</dbReference>
<evidence type="ECO:0000256" key="5">
    <source>
        <dbReference type="SAM" id="MobiDB-lite"/>
    </source>
</evidence>
<dbReference type="FunFam" id="1.10.340.70:FF:000003">
    <property type="entry name" value="Protein CBG25708"/>
    <property type="match status" value="1"/>
</dbReference>
<dbReference type="Gene3D" id="3.10.250.10">
    <property type="entry name" value="SRCR-like domain"/>
    <property type="match status" value="3"/>
</dbReference>
<dbReference type="CDD" id="cd01647">
    <property type="entry name" value="RT_LTR"/>
    <property type="match status" value="1"/>
</dbReference>
<evidence type="ECO:0000259" key="7">
    <source>
        <dbReference type="PROSITE" id="PS50994"/>
    </source>
</evidence>
<sequence length="1415" mass="160428">MATSSSDSEVGGEENTVRTEEEGVPVLEDNPQQQRSVNAPIPRPVMEKLNPPTAMQLTGEDALDIYNSFQLDEANLTLAELMTKFEEYFVPSQNVTFERKVPFALRDKLKEELERMEKLEVIKKIDEPTEWVSSLVVLQKKTGALRTCLDSRDLNRAIKREHFKLPTRDEIMAQFAGAKWFRKLDASSGFWQLRLDEESSKLCTFNTPEGSEQGVRPDPKKTSAINNMERPTNKDEVRRFLGMVTYLAKFVPQLATLSTPLRNLLELKNEWMWSHEQEQSFVKLKEVLTQEPVLKFYDPEKKTRISADASQHGLGAVLLQQHDEQWLPVAYASRALTGAESRYAQIEKELLASMYACERFHQYVYGQTFEVETDHKPLVSIMSKPLNDCPVRIQRMLIRLQKYDVHMLYTKGKYMYTADTLSRAVDKEEKEDSEKGAEIQAYVDMILTTLPVTAERTEQIRTETNADETMKELKSTILNGWPENKKDCPLKIQDFWNYRAELTVVGDIVMKGNKFVIPSSLRKQMLQKIHEGHLGEVKCKRRAREVMYWPRINQDISQTTTSCELCRTYRPKQQAEPLMTHPVPHRPYYKVGTDLFDCNGKSYIVVTDYFSNYPEVGALQSTSSKAVISYLKCVFARHGVPCELFSDNGPQFSSNEFAEFAKEWGFRHNTSSPNYPKSNGLAESSVKIVKAIMKKALDRDEFQKGLLIYRSTPLDNGLSPAQMLMGRRIRSNLPVHEDLLTPKIAHDVRKAKEKTKAKQKVLHDRMAKRLPSLKPEDTVRLRDISTGTWRQQGHVQEEVAPRSYKIQMEGGSSLRRNRTDLQLQLMEKDTETGHQDLPSERATNGQDHDEGGLTAVSASPADGVNVQVEDVRIRATYSHRKKIPITEGFLEVKDSGKWRQICDVGWTNQNARVICGMYGFPTEKRYNPKPYKLLASRRKKNFWSHTVSCSGNEADLSECKLGRPILLRGNQTCAEGGPVVVSCAPGRMFAPSVSTGFRKAYRLEQPLVRLRGGALLGEGRVEVLRNGEWGSVCDDLWDLRAATVVCRELGFGSAKEALTSARLGQGSGPVHMNEVQCSGFEKSLTECRFNRESTDCSHEEDAGVKCHVPEMGFNRRAMVVCKQLGLGFASHAFQETWYWQTEGSSSDLVLMSGVKCSGAELTLDQCLHHGPNVECPRGGGRFSAGVSCTRSAPDLVLNAPVVEQTTYLEDRPLYALSCAQEENCLSSSAASADPTSYRRLMRFSSQIHNHGQSDFRPTAGPQSWIWHECHRHYHSMEVFTHYDLLSLNGTKMAEGHKASFCLEDTQCEEGIQKRYECANFGQQGVTVGCWDTYRHDIDCQWIDITDLKPGDYVFQIVINPNFEVAESDYSNNVMKCKARYDGHRMWTYNCHIGGSLSSDTDDTFPGLLTNQIAHR</sequence>
<dbReference type="SUPFAM" id="SSF53098">
    <property type="entry name" value="Ribonuclease H-like"/>
    <property type="match status" value="1"/>
</dbReference>
<dbReference type="PANTHER" id="PTHR37984">
    <property type="entry name" value="PROTEIN CBG26694"/>
    <property type="match status" value="1"/>
</dbReference>
<dbReference type="EMBL" id="JBBPFD010000008">
    <property type="protein sequence ID" value="KAK7916018.1"/>
    <property type="molecule type" value="Genomic_DNA"/>
</dbReference>
<dbReference type="InterPro" id="IPR036397">
    <property type="entry name" value="RNaseH_sf"/>
</dbReference>
<dbReference type="Gene3D" id="1.10.340.70">
    <property type="match status" value="1"/>
</dbReference>
<dbReference type="PROSITE" id="PS00926">
    <property type="entry name" value="LYSYL_OXIDASE"/>
    <property type="match status" value="1"/>
</dbReference>
<dbReference type="InterPro" id="IPR043128">
    <property type="entry name" value="Rev_trsase/Diguanyl_cyclase"/>
</dbReference>
<evidence type="ECO:0000259" key="6">
    <source>
        <dbReference type="PROSITE" id="PS50287"/>
    </source>
</evidence>
<feature type="region of interest" description="Disordered" evidence="5">
    <location>
        <begin position="1"/>
        <end position="48"/>
    </location>
</feature>
<dbReference type="PROSITE" id="PS00420">
    <property type="entry name" value="SRCR_1"/>
    <property type="match status" value="1"/>
</dbReference>
<feature type="compositionally biased region" description="Basic and acidic residues" evidence="5">
    <location>
        <begin position="830"/>
        <end position="839"/>
    </location>
</feature>
<feature type="domain" description="SRCR" evidence="6">
    <location>
        <begin position="1008"/>
        <end position="1107"/>
    </location>
</feature>
<feature type="domain" description="SRCR" evidence="6">
    <location>
        <begin position="873"/>
        <end position="984"/>
    </location>
</feature>
<dbReference type="Pfam" id="PF01186">
    <property type="entry name" value="Lysyl_oxidase"/>
    <property type="match status" value="1"/>
</dbReference>
<feature type="domain" description="SRCR" evidence="6">
    <location>
        <begin position="1117"/>
        <end position="1189"/>
    </location>
</feature>
<feature type="domain" description="Integrase catalytic" evidence="7">
    <location>
        <begin position="583"/>
        <end position="750"/>
    </location>
</feature>
<dbReference type="Pfam" id="PF00665">
    <property type="entry name" value="rve"/>
    <property type="match status" value="1"/>
</dbReference>
<dbReference type="InterPro" id="IPR001695">
    <property type="entry name" value="Lysyl_oxidase"/>
</dbReference>
<evidence type="ECO:0000256" key="1">
    <source>
        <dbReference type="ARBA" id="ARBA00022729"/>
    </source>
</evidence>
<keyword evidence="2 4" id="KW-1015">Disulfide bond</keyword>
<evidence type="ECO:0000313" key="8">
    <source>
        <dbReference type="EMBL" id="KAK7916018.1"/>
    </source>
</evidence>
<dbReference type="Proteomes" id="UP001460270">
    <property type="component" value="Unassembled WGS sequence"/>
</dbReference>
<dbReference type="InterPro" id="IPR001190">
    <property type="entry name" value="SRCR"/>
</dbReference>
<keyword evidence="9" id="KW-1185">Reference proteome</keyword>
<dbReference type="PANTHER" id="PTHR37984:SF8">
    <property type="entry name" value="CCHC-TYPE DOMAIN-CONTAINING PROTEIN"/>
    <property type="match status" value="1"/>
</dbReference>
<dbReference type="GO" id="GO:0016641">
    <property type="term" value="F:oxidoreductase activity, acting on the CH-NH2 group of donors, oxygen as acceptor"/>
    <property type="evidence" value="ECO:0007669"/>
    <property type="project" value="InterPro"/>
</dbReference>
<reference evidence="9" key="1">
    <citation type="submission" date="2024-04" db="EMBL/GenBank/DDBJ databases">
        <title>Salinicola lusitanus LLJ914,a marine bacterium isolated from the Okinawa Trough.</title>
        <authorList>
            <person name="Li J."/>
        </authorList>
    </citation>
    <scope>NUCLEOTIDE SEQUENCE [LARGE SCALE GENOMIC DNA]</scope>
</reference>
<feature type="region of interest" description="Disordered" evidence="5">
    <location>
        <begin position="830"/>
        <end position="861"/>
    </location>
</feature>
<evidence type="ECO:0000256" key="4">
    <source>
        <dbReference type="PROSITE-ProRule" id="PRU00196"/>
    </source>
</evidence>
<dbReference type="PRINTS" id="PR00258">
    <property type="entry name" value="SPERACTRCPTR"/>
</dbReference>
<dbReference type="GO" id="GO:0003676">
    <property type="term" value="F:nucleic acid binding"/>
    <property type="evidence" value="ECO:0007669"/>
    <property type="project" value="InterPro"/>
</dbReference>
<dbReference type="PRINTS" id="PR00074">
    <property type="entry name" value="LYSYLOXIDASE"/>
</dbReference>
<dbReference type="SUPFAM" id="SSF56487">
    <property type="entry name" value="SRCR-like"/>
    <property type="match status" value="3"/>
</dbReference>
<dbReference type="InterPro" id="IPR043502">
    <property type="entry name" value="DNA/RNA_pol_sf"/>
</dbReference>
<dbReference type="CDD" id="cd09274">
    <property type="entry name" value="RNase_HI_RT_Ty3"/>
    <property type="match status" value="1"/>
</dbReference>
<dbReference type="FunFam" id="3.30.420.10:FF:000063">
    <property type="entry name" value="Retrovirus-related Pol polyprotein from transposon 297-like Protein"/>
    <property type="match status" value="1"/>
</dbReference>
<comment type="caution">
    <text evidence="4">Lacks conserved residue(s) required for the propagation of feature annotation.</text>
</comment>
<dbReference type="FunFam" id="3.30.70.270:FF:000026">
    <property type="entry name" value="Transposon Ty3-G Gag-Pol polyprotein"/>
    <property type="match status" value="1"/>
</dbReference>
<comment type="caution">
    <text evidence="8">The sequence shown here is derived from an EMBL/GenBank/DDBJ whole genome shotgun (WGS) entry which is preliminary data.</text>
</comment>
<name>A0AAW0P3J9_9GOBI</name>
<dbReference type="InterPro" id="IPR041577">
    <property type="entry name" value="RT_RNaseH_2"/>
</dbReference>
<proteinExistence type="predicted"/>
<keyword evidence="1" id="KW-0732">Signal</keyword>
<feature type="region of interest" description="Disordered" evidence="5">
    <location>
        <begin position="206"/>
        <end position="227"/>
    </location>
</feature>
<dbReference type="InterPro" id="IPR050951">
    <property type="entry name" value="Retrovirus_Pol_polyprotein"/>
</dbReference>
<accession>A0AAW0P3J9</accession>
<dbReference type="InterPro" id="IPR019828">
    <property type="entry name" value="Lysyl_oxidase_CS"/>
</dbReference>
<dbReference type="InterPro" id="IPR041588">
    <property type="entry name" value="Integrase_H2C2"/>
</dbReference>
<dbReference type="Gene3D" id="3.10.10.10">
    <property type="entry name" value="HIV Type 1 Reverse Transcriptase, subunit A, domain 1"/>
    <property type="match status" value="1"/>
</dbReference>
<protein>
    <recommendedName>
        <fullName evidence="3">Gypsy retrotransposon integrase-like protein 1</fullName>
    </recommendedName>
</protein>
<dbReference type="Pfam" id="PF17921">
    <property type="entry name" value="Integrase_H2C2"/>
    <property type="match status" value="1"/>
</dbReference>
<evidence type="ECO:0000256" key="3">
    <source>
        <dbReference type="ARBA" id="ARBA00039658"/>
    </source>
</evidence>
<dbReference type="PROSITE" id="PS50994">
    <property type="entry name" value="INTEGRASE"/>
    <property type="match status" value="1"/>
</dbReference>
<dbReference type="FunFam" id="3.10.20.370:FF:000001">
    <property type="entry name" value="Retrovirus-related Pol polyprotein from transposon 17.6-like protein"/>
    <property type="match status" value="1"/>
</dbReference>
<dbReference type="Pfam" id="PF17919">
    <property type="entry name" value="RT_RNaseH_2"/>
    <property type="match status" value="1"/>
</dbReference>
<feature type="disulfide bond" evidence="4">
    <location>
        <begin position="1156"/>
        <end position="1166"/>
    </location>
</feature>
<evidence type="ECO:0000313" key="9">
    <source>
        <dbReference type="Proteomes" id="UP001460270"/>
    </source>
</evidence>
<gene>
    <name evidence="8" type="ORF">WMY93_011779</name>
</gene>
<dbReference type="FunFam" id="3.10.250.10:FF:000001">
    <property type="entry name" value="Lysyl oxidase 4 isoform X1"/>
    <property type="match status" value="1"/>
</dbReference>